<organism evidence="3 4">
    <name type="scientific">Corallincola holothuriorum</name>
    <dbReference type="NCBI Taxonomy" id="2282215"/>
    <lineage>
        <taxon>Bacteria</taxon>
        <taxon>Pseudomonadati</taxon>
        <taxon>Pseudomonadota</taxon>
        <taxon>Gammaproteobacteria</taxon>
        <taxon>Alteromonadales</taxon>
        <taxon>Psychromonadaceae</taxon>
        <taxon>Corallincola</taxon>
    </lineage>
</organism>
<feature type="coiled-coil region" evidence="1">
    <location>
        <begin position="72"/>
        <end position="106"/>
    </location>
</feature>
<dbReference type="RefSeq" id="WP_114338108.1">
    <property type="nucleotide sequence ID" value="NZ_QPID01000005.1"/>
</dbReference>
<protein>
    <submittedName>
        <fullName evidence="3">MSHA biogenesis protein MshJ</fullName>
    </submittedName>
</protein>
<dbReference type="Proteomes" id="UP000252558">
    <property type="component" value="Unassembled WGS sequence"/>
</dbReference>
<proteinExistence type="predicted"/>
<evidence type="ECO:0000313" key="3">
    <source>
        <dbReference type="EMBL" id="RCU49822.1"/>
    </source>
</evidence>
<evidence type="ECO:0000313" key="4">
    <source>
        <dbReference type="Proteomes" id="UP000252558"/>
    </source>
</evidence>
<dbReference type="EMBL" id="QPID01000005">
    <property type="protein sequence ID" value="RCU49822.1"/>
    <property type="molecule type" value="Genomic_DNA"/>
</dbReference>
<feature type="transmembrane region" description="Helical" evidence="2">
    <location>
        <begin position="20"/>
        <end position="38"/>
    </location>
</feature>
<comment type="caution">
    <text evidence="3">The sequence shown here is derived from an EMBL/GenBank/DDBJ whole genome shotgun (WGS) entry which is preliminary data.</text>
</comment>
<keyword evidence="2" id="KW-0812">Transmembrane</keyword>
<dbReference type="GO" id="GO:0015627">
    <property type="term" value="C:type II protein secretion system complex"/>
    <property type="evidence" value="ECO:0007669"/>
    <property type="project" value="InterPro"/>
</dbReference>
<evidence type="ECO:0000256" key="2">
    <source>
        <dbReference type="SAM" id="Phobius"/>
    </source>
</evidence>
<keyword evidence="2" id="KW-0472">Membrane</keyword>
<dbReference type="OrthoDB" id="9151209at2"/>
<reference evidence="3 4" key="1">
    <citation type="submission" date="2018-07" db="EMBL/GenBank/DDBJ databases">
        <title>Corallincola holothuriorum sp. nov., a new facultative anaerobe isolated from sea cucumber Apostichopus japonicus.</title>
        <authorList>
            <person name="Xia H."/>
        </authorList>
    </citation>
    <scope>NUCLEOTIDE SEQUENCE [LARGE SCALE GENOMIC DNA]</scope>
    <source>
        <strain evidence="3 4">C4</strain>
    </source>
</reference>
<dbReference type="GO" id="GO:0015628">
    <property type="term" value="P:protein secretion by the type II secretion system"/>
    <property type="evidence" value="ECO:0007669"/>
    <property type="project" value="InterPro"/>
</dbReference>
<keyword evidence="4" id="KW-1185">Reference proteome</keyword>
<evidence type="ECO:0000256" key="1">
    <source>
        <dbReference type="SAM" id="Coils"/>
    </source>
</evidence>
<sequence length="216" mass="24716">MSQWQQLLTRYHGLSIRERVLILVSGLVLVLFGGYSLFVDPAYLQLRKTQANMVKALDEQSRTQTQIADIEIRLSKDLNELLTQEIEEAELAIRKLDQQLETQTVDLVPAYRMAAVLEQVLDKGKGVKLLALTSKTPIPMLDLVDDSGQQINLYQHGIELQLEGRYFDLMRFIAEVEGLPTRFYWKSFNYQVGTYPKAQLVIELFTLSTSRTFIGS</sequence>
<dbReference type="Pfam" id="PF04612">
    <property type="entry name" value="T2SSM"/>
    <property type="match status" value="1"/>
</dbReference>
<accession>A0A368NGX9</accession>
<dbReference type="AlphaFoldDB" id="A0A368NGX9"/>
<keyword evidence="2" id="KW-1133">Transmembrane helix</keyword>
<name>A0A368NGX9_9GAMM</name>
<keyword evidence="1" id="KW-0175">Coiled coil</keyword>
<gene>
    <name evidence="3" type="ORF">DU002_09295</name>
</gene>
<dbReference type="InterPro" id="IPR007690">
    <property type="entry name" value="T2SS_GspM"/>
</dbReference>